<dbReference type="Proteomes" id="UP000025227">
    <property type="component" value="Unplaced"/>
</dbReference>
<evidence type="ECO:0000256" key="2">
    <source>
        <dbReference type="ARBA" id="ARBA00022741"/>
    </source>
</evidence>
<evidence type="ECO:0000256" key="1">
    <source>
        <dbReference type="ARBA" id="ARBA00022679"/>
    </source>
</evidence>
<protein>
    <recommendedName>
        <fullName evidence="6">mitogen-activated protein kinase kinase</fullName>
        <ecNumber evidence="6">2.7.12.2</ecNumber>
    </recommendedName>
</protein>
<dbReference type="WBParaSite" id="HCON_00028020-00001">
    <property type="protein sequence ID" value="HCON_00028020-00001"/>
    <property type="gene ID" value="HCON_00028020"/>
</dbReference>
<name>A0A7I4Y0D3_HAECO</name>
<proteinExistence type="inferred from homology"/>
<keyword evidence="3" id="KW-0418">Kinase</keyword>
<dbReference type="EC" id="2.7.12.2" evidence="6"/>
<evidence type="ECO:0000256" key="4">
    <source>
        <dbReference type="ARBA" id="ARBA00022840"/>
    </source>
</evidence>
<evidence type="ECO:0000256" key="6">
    <source>
        <dbReference type="ARBA" id="ARBA00038999"/>
    </source>
</evidence>
<comment type="similarity">
    <text evidence="5">Belongs to the protein kinase superfamily. STE Ser/Thr protein kinase family. MAP kinase kinase subfamily.</text>
</comment>
<dbReference type="Gene3D" id="3.30.200.20">
    <property type="entry name" value="Phosphorylase Kinase, domain 1"/>
    <property type="match status" value="1"/>
</dbReference>
<evidence type="ECO:0000313" key="9">
    <source>
        <dbReference type="WBParaSite" id="HCON_00028020-00001"/>
    </source>
</evidence>
<accession>A0A7I4Y0D3</accession>
<dbReference type="PROSITE" id="PS50011">
    <property type="entry name" value="PROTEIN_KINASE_DOM"/>
    <property type="match status" value="1"/>
</dbReference>
<evidence type="ECO:0000256" key="5">
    <source>
        <dbReference type="ARBA" id="ARBA00038035"/>
    </source>
</evidence>
<dbReference type="PANTHER" id="PTHR48013:SF31">
    <property type="entry name" value="DUAL SPECIFICITY MITOGEN-ACTIVATED PROTEIN KINASE KINASE DSOR1"/>
    <property type="match status" value="1"/>
</dbReference>
<dbReference type="SUPFAM" id="SSF54277">
    <property type="entry name" value="CAD &amp; PB1 domains"/>
    <property type="match status" value="1"/>
</dbReference>
<dbReference type="Gene3D" id="1.10.510.10">
    <property type="entry name" value="Transferase(Phosphotransferase) domain 1"/>
    <property type="match status" value="1"/>
</dbReference>
<dbReference type="OrthoDB" id="10252354at2759"/>
<dbReference type="SUPFAM" id="SSF56112">
    <property type="entry name" value="Protein kinase-like (PK-like)"/>
    <property type="match status" value="1"/>
</dbReference>
<dbReference type="OMA" id="WNADQIE"/>
<keyword evidence="2" id="KW-0547">Nucleotide-binding</keyword>
<evidence type="ECO:0000259" key="7">
    <source>
        <dbReference type="PROSITE" id="PS50011"/>
    </source>
</evidence>
<keyword evidence="8" id="KW-1185">Reference proteome</keyword>
<dbReference type="PANTHER" id="PTHR48013">
    <property type="entry name" value="DUAL SPECIFICITY MITOGEN-ACTIVATED PROTEIN KINASE KINASE 5-RELATED"/>
    <property type="match status" value="1"/>
</dbReference>
<dbReference type="InterPro" id="IPR000719">
    <property type="entry name" value="Prot_kinase_dom"/>
</dbReference>
<keyword evidence="4" id="KW-0067">ATP-binding</keyword>
<evidence type="ECO:0000313" key="8">
    <source>
        <dbReference type="Proteomes" id="UP000025227"/>
    </source>
</evidence>
<dbReference type="Pfam" id="PF00069">
    <property type="entry name" value="Pkinase"/>
    <property type="match status" value="2"/>
</dbReference>
<sequence length="333" mass="37570">MSYPIEVHTCDGDILQTDISSITLMFFDTVVAELSYKCGTFEHFEYEDEDGDHIAIRSDEDMPSFKAFLEQEQMAIIWLVKSSPMILDDIPAIIPSDLKHLNLISQGQFGSVYRSIHIPSDRVLAVKCVSLDNYGMQRDSAISELALIKKCSSCAYITDLLGAYMDSQMLYICLEYMDGGAVGNYEPISAGVLMYLSDFGLSKVMEHSITRTYVGTTIYMAPERLRGGVYRIESDIWSFGLSLWELALGHYPLQTPKDTLLTTTISCGNDRQTHVENIIGHSQELCALINGCLQQDVQLRWNVSDLTRSDYIKEAYPIDHNVIKEFIIKNMNS</sequence>
<dbReference type="GO" id="GO:0005524">
    <property type="term" value="F:ATP binding"/>
    <property type="evidence" value="ECO:0007669"/>
    <property type="project" value="UniProtKB-KW"/>
</dbReference>
<evidence type="ECO:0000256" key="3">
    <source>
        <dbReference type="ARBA" id="ARBA00022777"/>
    </source>
</evidence>
<dbReference type="SMART" id="SM00220">
    <property type="entry name" value="S_TKc"/>
    <property type="match status" value="1"/>
</dbReference>
<dbReference type="Gene3D" id="3.10.20.90">
    <property type="entry name" value="Phosphatidylinositol 3-kinase Catalytic Subunit, Chain A, domain 1"/>
    <property type="match status" value="1"/>
</dbReference>
<dbReference type="InterPro" id="IPR011009">
    <property type="entry name" value="Kinase-like_dom_sf"/>
</dbReference>
<keyword evidence="1" id="KW-0808">Transferase</keyword>
<organism evidence="8 9">
    <name type="scientific">Haemonchus contortus</name>
    <name type="common">Barber pole worm</name>
    <dbReference type="NCBI Taxonomy" id="6289"/>
    <lineage>
        <taxon>Eukaryota</taxon>
        <taxon>Metazoa</taxon>
        <taxon>Ecdysozoa</taxon>
        <taxon>Nematoda</taxon>
        <taxon>Chromadorea</taxon>
        <taxon>Rhabditida</taxon>
        <taxon>Rhabditina</taxon>
        <taxon>Rhabditomorpha</taxon>
        <taxon>Strongyloidea</taxon>
        <taxon>Trichostrongylidae</taxon>
        <taxon>Haemonchus</taxon>
    </lineage>
</organism>
<feature type="domain" description="Protein kinase" evidence="7">
    <location>
        <begin position="98"/>
        <end position="312"/>
    </location>
</feature>
<dbReference type="GO" id="GO:0004708">
    <property type="term" value="F:MAP kinase kinase activity"/>
    <property type="evidence" value="ECO:0007669"/>
    <property type="project" value="UniProtKB-EC"/>
</dbReference>
<dbReference type="AlphaFoldDB" id="A0A7I4Y0D3"/>
<reference evidence="9" key="1">
    <citation type="submission" date="2020-12" db="UniProtKB">
        <authorList>
            <consortium name="WormBaseParasite"/>
        </authorList>
    </citation>
    <scope>IDENTIFICATION</scope>
    <source>
        <strain evidence="9">MHco3</strain>
    </source>
</reference>